<accession>K4F7S4</accession>
<proteinExistence type="predicted"/>
<dbReference type="Proteomes" id="UP000000457">
    <property type="component" value="Segment"/>
</dbReference>
<gene>
    <name evidence="1" type="ORF">GAP32_447</name>
</gene>
<dbReference type="EMBL" id="JN882285">
    <property type="protein sequence ID" value="AFC21902.1"/>
    <property type="molecule type" value="Genomic_DNA"/>
</dbReference>
<sequence length="105" mass="12550">MREPMTDENWKEVHTIIENYINNGVDTIFGYITYDYFPKYCYIIATGFSFTNEYIHFNGTRRNIDKVHSEESYFQQSTCHDFGEISLEEILALKEIYEFMIGDFP</sequence>
<keyword evidence="2" id="KW-1185">Reference proteome</keyword>
<evidence type="ECO:0000313" key="2">
    <source>
        <dbReference type="Proteomes" id="UP000000457"/>
    </source>
</evidence>
<protein>
    <submittedName>
        <fullName evidence="1">Uncharacterized protein</fullName>
    </submittedName>
</protein>
<evidence type="ECO:0000313" key="1">
    <source>
        <dbReference type="EMBL" id="AFC21902.1"/>
    </source>
</evidence>
<dbReference type="RefSeq" id="YP_006987557.1">
    <property type="nucleotide sequence ID" value="NC_019401.1"/>
</dbReference>
<reference evidence="1 2" key="1">
    <citation type="journal article" date="2014" name="Virology">
        <title>Supersize me: Cronobacter sakazakii phage GAP32.</title>
        <authorList>
            <person name="Abbasifar R."/>
            <person name="Griffiths M.W."/>
            <person name="Sabour P.M."/>
            <person name="Ackermann H.-W."/>
            <person name="Vandersteegen K."/>
            <person name="Lavigne R."/>
            <person name="Noben J.-P."/>
            <person name="Villa A.A."/>
            <person name="Abbasifar A."/>
            <person name="Nash J.H.E."/>
            <person name="Kropinski A.M."/>
        </authorList>
    </citation>
    <scope>NUCLEOTIDE SEQUENCE [LARGE SCALE GENOMIC DNA]</scope>
    <source>
        <strain evidence="1">GAP-32</strain>
    </source>
</reference>
<organism evidence="1 2">
    <name type="scientific">Cronobacter phage vB_CsaM_GAP32</name>
    <dbReference type="NCBI Taxonomy" id="1141136"/>
    <lineage>
        <taxon>Viruses</taxon>
        <taxon>Duplodnaviria</taxon>
        <taxon>Heunggongvirae</taxon>
        <taxon>Uroviricota</taxon>
        <taxon>Caudoviricetes</taxon>
        <taxon>Mimasvirus</taxon>
        <taxon>Mimasvirus GAP32</taxon>
    </lineage>
</organism>
<dbReference type="KEGG" id="vg:13994192"/>
<dbReference type="OrthoDB" id="33162at10239"/>
<dbReference type="GeneID" id="13994192"/>
<name>K4F7S4_9CAUD</name>